<gene>
    <name evidence="1" type="ORF">GCM10011410_29400</name>
</gene>
<sequence>MATEVPSGNPTSMDRRRLTQAHLGFFNTADRHIAIFVETVTIRGSTAFSTQKDSPAARTENGRS</sequence>
<name>A0A916XHT7_9ACTN</name>
<dbReference type="AlphaFoldDB" id="A0A916XHT7"/>
<evidence type="ECO:0000313" key="2">
    <source>
        <dbReference type="Proteomes" id="UP000641514"/>
    </source>
</evidence>
<protein>
    <submittedName>
        <fullName evidence="1">Uncharacterized protein</fullName>
    </submittedName>
</protein>
<proteinExistence type="predicted"/>
<reference evidence="1" key="2">
    <citation type="submission" date="2020-09" db="EMBL/GenBank/DDBJ databases">
        <authorList>
            <person name="Sun Q."/>
            <person name="Zhou Y."/>
        </authorList>
    </citation>
    <scope>NUCLEOTIDE SEQUENCE</scope>
    <source>
        <strain evidence="1">CGMCC 1.15478</strain>
    </source>
</reference>
<accession>A0A916XHT7</accession>
<evidence type="ECO:0000313" key="1">
    <source>
        <dbReference type="EMBL" id="GGC74272.1"/>
    </source>
</evidence>
<organism evidence="1 2">
    <name type="scientific">Hoyosella rhizosphaerae</name>
    <dbReference type="NCBI Taxonomy" id="1755582"/>
    <lineage>
        <taxon>Bacteria</taxon>
        <taxon>Bacillati</taxon>
        <taxon>Actinomycetota</taxon>
        <taxon>Actinomycetes</taxon>
        <taxon>Mycobacteriales</taxon>
        <taxon>Hoyosellaceae</taxon>
        <taxon>Hoyosella</taxon>
    </lineage>
</organism>
<keyword evidence="2" id="KW-1185">Reference proteome</keyword>
<comment type="caution">
    <text evidence="1">The sequence shown here is derived from an EMBL/GenBank/DDBJ whole genome shotgun (WGS) entry which is preliminary data.</text>
</comment>
<dbReference type="Proteomes" id="UP000641514">
    <property type="component" value="Unassembled WGS sequence"/>
</dbReference>
<dbReference type="EMBL" id="BMJH01000003">
    <property type="protein sequence ID" value="GGC74272.1"/>
    <property type="molecule type" value="Genomic_DNA"/>
</dbReference>
<reference evidence="1" key="1">
    <citation type="journal article" date="2014" name="Int. J. Syst. Evol. Microbiol.">
        <title>Complete genome sequence of Corynebacterium casei LMG S-19264T (=DSM 44701T), isolated from a smear-ripened cheese.</title>
        <authorList>
            <consortium name="US DOE Joint Genome Institute (JGI-PGF)"/>
            <person name="Walter F."/>
            <person name="Albersmeier A."/>
            <person name="Kalinowski J."/>
            <person name="Ruckert C."/>
        </authorList>
    </citation>
    <scope>NUCLEOTIDE SEQUENCE</scope>
    <source>
        <strain evidence="1">CGMCC 1.15478</strain>
    </source>
</reference>